<dbReference type="InterPro" id="IPR019734">
    <property type="entry name" value="TPR_rpt"/>
</dbReference>
<evidence type="ECO:0000256" key="1">
    <source>
        <dbReference type="ARBA" id="ARBA00022737"/>
    </source>
</evidence>
<keyword evidence="5" id="KW-1185">Reference proteome</keyword>
<dbReference type="Proteomes" id="UP001159428">
    <property type="component" value="Unassembled WGS sequence"/>
</dbReference>
<accession>A0AAU9WGQ7</accession>
<evidence type="ECO:0000313" key="4">
    <source>
        <dbReference type="EMBL" id="CAH3109376.1"/>
    </source>
</evidence>
<dbReference type="PANTHER" id="PTHR45641">
    <property type="entry name" value="TETRATRICOPEPTIDE REPEAT PROTEIN (AFU_ORTHOLOGUE AFUA_6G03870)"/>
    <property type="match status" value="1"/>
</dbReference>
<dbReference type="EMBL" id="CALNXJ010000011">
    <property type="protein sequence ID" value="CAH3109376.1"/>
    <property type="molecule type" value="Genomic_DNA"/>
</dbReference>
<dbReference type="InterPro" id="IPR011990">
    <property type="entry name" value="TPR-like_helical_dom_sf"/>
</dbReference>
<dbReference type="Gene3D" id="1.25.40.10">
    <property type="entry name" value="Tetratricopeptide repeat domain"/>
    <property type="match status" value="1"/>
</dbReference>
<dbReference type="SMART" id="SM00028">
    <property type="entry name" value="TPR"/>
    <property type="match status" value="3"/>
</dbReference>
<keyword evidence="2" id="KW-0802">TPR repeat</keyword>
<feature type="coiled-coil region" evidence="3">
    <location>
        <begin position="347"/>
        <end position="409"/>
    </location>
</feature>
<dbReference type="AlphaFoldDB" id="A0AAU9WGQ7"/>
<comment type="caution">
    <text evidence="4">The sequence shown here is derived from an EMBL/GenBank/DDBJ whole genome shotgun (WGS) entry which is preliminary data.</text>
</comment>
<evidence type="ECO:0008006" key="6">
    <source>
        <dbReference type="Google" id="ProtNLM"/>
    </source>
</evidence>
<keyword evidence="3" id="KW-0175">Coiled coil</keyword>
<dbReference type="SUPFAM" id="SSF48452">
    <property type="entry name" value="TPR-like"/>
    <property type="match status" value="1"/>
</dbReference>
<gene>
    <name evidence="4" type="ORF">PMEA_00002961</name>
</gene>
<proteinExistence type="predicted"/>
<name>A0AAU9WGQ7_9CNID</name>
<dbReference type="Pfam" id="PF13424">
    <property type="entry name" value="TPR_12"/>
    <property type="match status" value="1"/>
</dbReference>
<dbReference type="Pfam" id="PF13374">
    <property type="entry name" value="TPR_10"/>
    <property type="match status" value="1"/>
</dbReference>
<evidence type="ECO:0000313" key="5">
    <source>
        <dbReference type="Proteomes" id="UP001159428"/>
    </source>
</evidence>
<protein>
    <recommendedName>
        <fullName evidence="6">Kinesin light chain</fullName>
    </recommendedName>
</protein>
<organism evidence="4 5">
    <name type="scientific">Pocillopora meandrina</name>
    <dbReference type="NCBI Taxonomy" id="46732"/>
    <lineage>
        <taxon>Eukaryota</taxon>
        <taxon>Metazoa</taxon>
        <taxon>Cnidaria</taxon>
        <taxon>Anthozoa</taxon>
        <taxon>Hexacorallia</taxon>
        <taxon>Scleractinia</taxon>
        <taxon>Astrocoeniina</taxon>
        <taxon>Pocilloporidae</taxon>
        <taxon>Pocillopora</taxon>
    </lineage>
</organism>
<keyword evidence="1" id="KW-0677">Repeat</keyword>
<evidence type="ECO:0000256" key="2">
    <source>
        <dbReference type="ARBA" id="ARBA00022803"/>
    </source>
</evidence>
<reference evidence="4 5" key="1">
    <citation type="submission" date="2022-05" db="EMBL/GenBank/DDBJ databases">
        <authorList>
            <consortium name="Genoscope - CEA"/>
            <person name="William W."/>
        </authorList>
    </citation>
    <scope>NUCLEOTIDE SEQUENCE [LARGE SCALE GENOMIC DNA]</scope>
</reference>
<sequence>MKEMVLNAKVRFFELHISLFETLTEKFLTGHSMSAFLEYFQNEESFVQSLIDGCLEERTVSKVCEVLIKAEIYLCFLYWQDYAMIDIIYETAIKAANDHNWLNSVHKRLLLLKTYGSLVMGATEETKRLLSVNKQVQLSTVIQDTQLQGEFLTYQGLYKMFIGRVEEGVRHLEEALSLMETTPKHRTLKLIILQVLALYQKVDECKAMGNTGLVVIPEIDETRREEDGIHLNETRLTHNQPLQTEVVILVSQTVKNISTDTTSQFFSNLLLQILTESDSTIPTGATGRFNFHFSGVRMLIKLKKEQEPCNLNRRYSEFSSRKNPKIVEKNISATSSNNSEHTKANHVEALESEKSALDIRLKVLGEEHLQTASSYHSLAATQHSLGDFVSALESNKRALNIRLKVLGKEHLQTADSYHSLAATQHSLGDFVSALASAKRALNIRLKILGEEHSQTADSYH</sequence>
<dbReference type="PANTHER" id="PTHR45641:SF1">
    <property type="entry name" value="AAA+ ATPASE DOMAIN-CONTAINING PROTEIN"/>
    <property type="match status" value="1"/>
</dbReference>
<evidence type="ECO:0000256" key="3">
    <source>
        <dbReference type="SAM" id="Coils"/>
    </source>
</evidence>